<sequence>MITLYRPANYNNPRASEFTGRSIDTKPNDVENGAIYKEIDTGRTYRFDKENSKWYEADGGAEPTPSITVEPITITENGTTTAPDGKAYSPVTVNVTPTGATEPFIEEEYATGDILVGAKLYGYTKIRPYAFYAQTGLRQILLPENLVEIEQYAFYACEALTLAELPDSITKVGARAFEGCFSTSFTKLPSRLTSLEAFSFRCSTTISIIPAMVKTINNYALTTKNSTLTFMGTPATISVKALSDSNESLTTINVPWAEGEVANAPWGASNATINYNYTGE</sequence>
<evidence type="ECO:0000313" key="2">
    <source>
        <dbReference type="EMBL" id="DAD70669.1"/>
    </source>
</evidence>
<proteinExistence type="predicted"/>
<dbReference type="InterPro" id="IPR026906">
    <property type="entry name" value="LRR_5"/>
</dbReference>
<dbReference type="Pfam" id="PF13306">
    <property type="entry name" value="LRR_5"/>
    <property type="match status" value="1"/>
</dbReference>
<accession>A0A8S5LKR9</accession>
<organism evidence="2">
    <name type="scientific">Siphoviridae sp. ctKcB20</name>
    <dbReference type="NCBI Taxonomy" id="2827568"/>
    <lineage>
        <taxon>Viruses</taxon>
        <taxon>Duplodnaviria</taxon>
        <taxon>Heunggongvirae</taxon>
        <taxon>Uroviricota</taxon>
        <taxon>Caudoviricetes</taxon>
    </lineage>
</organism>
<reference evidence="2" key="1">
    <citation type="journal article" date="2021" name="Proc. Natl. Acad. Sci. U.S.A.">
        <title>A Catalog of Tens of Thousands of Viruses from Human Metagenomes Reveals Hidden Associations with Chronic Diseases.</title>
        <authorList>
            <person name="Tisza M.J."/>
            <person name="Buck C.B."/>
        </authorList>
    </citation>
    <scope>NUCLEOTIDE SEQUENCE</scope>
    <source>
        <strain evidence="2">CtKcB20</strain>
    </source>
</reference>
<evidence type="ECO:0000256" key="1">
    <source>
        <dbReference type="SAM" id="MobiDB-lite"/>
    </source>
</evidence>
<feature type="region of interest" description="Disordered" evidence="1">
    <location>
        <begin position="1"/>
        <end position="26"/>
    </location>
</feature>
<dbReference type="EMBL" id="BK015870">
    <property type="protein sequence ID" value="DAD70669.1"/>
    <property type="molecule type" value="Genomic_DNA"/>
</dbReference>
<dbReference type="InterPro" id="IPR032675">
    <property type="entry name" value="LRR_dom_sf"/>
</dbReference>
<name>A0A8S5LKR9_9CAUD</name>
<protein>
    <submittedName>
        <fullName evidence="2">Leucine-rich repeat protein</fullName>
    </submittedName>
</protein>
<dbReference type="Gene3D" id="3.80.10.10">
    <property type="entry name" value="Ribonuclease Inhibitor"/>
    <property type="match status" value="1"/>
</dbReference>